<protein>
    <recommendedName>
        <fullName evidence="1">Thiamine-monophosphate kinase</fullName>
        <shortName evidence="1">TMP kinase</shortName>
        <shortName evidence="1">Thiamine-phosphate kinase</shortName>
        <ecNumber evidence="1">2.7.4.16</ecNumber>
    </recommendedName>
</protein>
<feature type="binding site" evidence="1">
    <location>
        <position position="316"/>
    </location>
    <ligand>
        <name>substrate</name>
    </ligand>
</feature>
<sequence>MPAHQTTISEVGEHAVIAAIREVAPSARNGDDAAVLSMTTPNARYVVTTDMLVAGRHFRLDWSSPEEIGAKAAVQNFADVEAMGARPTALLLGLAAPGDTPLETVVGIARGLHAQCGTCAAEIVGGDVVGGEALTVSVTAIGELGGPAKPLTLDRARPGDTVIAAGVIGASAAGLALLERFGAPAAVPAEFAGLVRAHLVPDFAYGRGPVARAAGAGSLTDNSDGLLVDLGQIAAASGVAIDVDGAAVAPDAALRRAGDAVGADPWDWVLTGGEDHTLLGTINGEPPTGFRAIGRVVRGDGQVRVDGAEPWLRGGWVSF</sequence>
<keyword evidence="1" id="KW-0784">Thiamine biosynthesis</keyword>
<dbReference type="STRING" id="1437874.CSPHI_04795"/>
<dbReference type="Proteomes" id="UP000185469">
    <property type="component" value="Chromosome"/>
</dbReference>
<dbReference type="GO" id="GO:0009030">
    <property type="term" value="F:thiamine-phosphate kinase activity"/>
    <property type="evidence" value="ECO:0007669"/>
    <property type="project" value="UniProtKB-UniRule"/>
</dbReference>
<evidence type="ECO:0000259" key="2">
    <source>
        <dbReference type="Pfam" id="PF00586"/>
    </source>
</evidence>
<feature type="binding site" evidence="1">
    <location>
        <position position="57"/>
    </location>
    <ligand>
        <name>substrate</name>
    </ligand>
</feature>
<dbReference type="HAMAP" id="MF_02128">
    <property type="entry name" value="TMP_kinase"/>
    <property type="match status" value="1"/>
</dbReference>
<dbReference type="InterPro" id="IPR036921">
    <property type="entry name" value="PurM-like_N_sf"/>
</dbReference>
<dbReference type="GO" id="GO:0005524">
    <property type="term" value="F:ATP binding"/>
    <property type="evidence" value="ECO:0007669"/>
    <property type="project" value="UniProtKB-UniRule"/>
</dbReference>
<evidence type="ECO:0000313" key="3">
    <source>
        <dbReference type="EMBL" id="APT90470.1"/>
    </source>
</evidence>
<feature type="binding site" evidence="1">
    <location>
        <position position="49"/>
    </location>
    <ligand>
        <name>Mg(2+)</name>
        <dbReference type="ChEBI" id="CHEBI:18420"/>
        <label>1</label>
    </ligand>
</feature>
<feature type="binding site" evidence="1">
    <location>
        <position position="48"/>
    </location>
    <ligand>
        <name>Mg(2+)</name>
        <dbReference type="ChEBI" id="CHEBI:18420"/>
        <label>4</label>
    </ligand>
</feature>
<feature type="binding site" evidence="1">
    <location>
        <position position="127"/>
    </location>
    <ligand>
        <name>Mg(2+)</name>
        <dbReference type="ChEBI" id="CHEBI:18420"/>
        <label>1</label>
    </ligand>
</feature>
<feature type="domain" description="PurM-like N-terminal" evidence="2">
    <location>
        <begin position="30"/>
        <end position="143"/>
    </location>
</feature>
<reference evidence="3 4" key="1">
    <citation type="submission" date="2014-08" db="EMBL/GenBank/DDBJ databases">
        <title>Complete genome sequence of Corynebacterium sphenisci CECT 5990(T) (=DSM 44792(T)), isolated from healthy wild penguins.</title>
        <authorList>
            <person name="Ruckert C."/>
            <person name="Albersmeier A."/>
            <person name="Winkler A."/>
            <person name="Kalinowski J."/>
        </authorList>
    </citation>
    <scope>NUCLEOTIDE SEQUENCE [LARGE SCALE GENOMIC DNA]</scope>
    <source>
        <strain evidence="3 4">DSM 44792</strain>
    </source>
</reference>
<keyword evidence="1" id="KW-0460">Magnesium</keyword>
<dbReference type="UniPathway" id="UPA00060">
    <property type="reaction ID" value="UER00142"/>
</dbReference>
<name>A0A1L7CXC4_9CORY</name>
<comment type="catalytic activity">
    <reaction evidence="1">
        <text>thiamine phosphate + ATP = thiamine diphosphate + ADP</text>
        <dbReference type="Rhea" id="RHEA:15913"/>
        <dbReference type="ChEBI" id="CHEBI:30616"/>
        <dbReference type="ChEBI" id="CHEBI:37575"/>
        <dbReference type="ChEBI" id="CHEBI:58937"/>
        <dbReference type="ChEBI" id="CHEBI:456216"/>
        <dbReference type="EC" id="2.7.4.16"/>
    </reaction>
</comment>
<evidence type="ECO:0000256" key="1">
    <source>
        <dbReference type="HAMAP-Rule" id="MF_02128"/>
    </source>
</evidence>
<keyword evidence="4" id="KW-1185">Reference proteome</keyword>
<comment type="pathway">
    <text evidence="1">Cofactor biosynthesis; thiamine diphosphate biosynthesis; thiamine diphosphate from thiamine phosphate: step 1/1.</text>
</comment>
<comment type="function">
    <text evidence="1">Catalyzes the ATP-dependent phosphorylation of thiamine-monophosphate (TMP) to form thiamine-pyrophosphate (TPP), the active form of vitamin B1.</text>
</comment>
<feature type="binding site" evidence="1">
    <location>
        <position position="224"/>
    </location>
    <ligand>
        <name>Mg(2+)</name>
        <dbReference type="ChEBI" id="CHEBI:18420"/>
        <label>5</label>
    </ligand>
</feature>
<dbReference type="NCBIfam" id="NF004351">
    <property type="entry name" value="PRK05731.1-4"/>
    <property type="match status" value="1"/>
</dbReference>
<accession>A0A1L7CXC4</accession>
<dbReference type="CDD" id="cd02194">
    <property type="entry name" value="ThiL"/>
    <property type="match status" value="1"/>
</dbReference>
<feature type="binding site" evidence="1">
    <location>
        <position position="274"/>
    </location>
    <ligand>
        <name>substrate</name>
    </ligand>
</feature>
<dbReference type="PANTHER" id="PTHR30270">
    <property type="entry name" value="THIAMINE-MONOPHOSPHATE KINASE"/>
    <property type="match status" value="1"/>
</dbReference>
<feature type="binding site" evidence="1">
    <location>
        <position position="221"/>
    </location>
    <ligand>
        <name>Mg(2+)</name>
        <dbReference type="ChEBI" id="CHEBI:18420"/>
        <label>3</label>
    </ligand>
</feature>
<proteinExistence type="inferred from homology"/>
<keyword evidence="1" id="KW-0067">ATP-binding</keyword>
<dbReference type="Gene3D" id="3.30.1330.10">
    <property type="entry name" value="PurM-like, N-terminal domain"/>
    <property type="match status" value="1"/>
</dbReference>
<keyword evidence="1" id="KW-0479">Metal-binding</keyword>
<dbReference type="SUPFAM" id="SSF55326">
    <property type="entry name" value="PurM N-terminal domain-like"/>
    <property type="match status" value="1"/>
</dbReference>
<feature type="binding site" evidence="1">
    <location>
        <position position="50"/>
    </location>
    <ligand>
        <name>Mg(2+)</name>
        <dbReference type="ChEBI" id="CHEBI:18420"/>
        <label>2</label>
    </ligand>
</feature>
<keyword evidence="1" id="KW-0547">Nucleotide-binding</keyword>
<dbReference type="PANTHER" id="PTHR30270:SF0">
    <property type="entry name" value="THIAMINE-MONOPHOSPHATE KINASE"/>
    <property type="match status" value="1"/>
</dbReference>
<feature type="binding site" evidence="1">
    <location>
        <position position="223"/>
    </location>
    <ligand>
        <name>ATP</name>
        <dbReference type="ChEBI" id="CHEBI:30616"/>
    </ligand>
</feature>
<dbReference type="Gene3D" id="3.90.650.10">
    <property type="entry name" value="PurM-like C-terminal domain"/>
    <property type="match status" value="1"/>
</dbReference>
<comment type="similarity">
    <text evidence="1">Belongs to the thiamine-monophosphate kinase family.</text>
</comment>
<dbReference type="GO" id="GO:0009229">
    <property type="term" value="P:thiamine diphosphate biosynthetic process"/>
    <property type="evidence" value="ECO:0007669"/>
    <property type="project" value="UniProtKB-UniRule"/>
</dbReference>
<dbReference type="Pfam" id="PF00586">
    <property type="entry name" value="AIRS"/>
    <property type="match status" value="1"/>
</dbReference>
<keyword evidence="1" id="KW-0808">Transferase</keyword>
<feature type="binding site" evidence="1">
    <location>
        <position position="79"/>
    </location>
    <ligand>
        <name>Mg(2+)</name>
        <dbReference type="ChEBI" id="CHEBI:18420"/>
        <label>3</label>
    </ligand>
</feature>
<feature type="binding site" evidence="1">
    <location>
        <position position="79"/>
    </location>
    <ligand>
        <name>Mg(2+)</name>
        <dbReference type="ChEBI" id="CHEBI:18420"/>
        <label>4</label>
    </ligand>
</feature>
<dbReference type="SUPFAM" id="SSF56042">
    <property type="entry name" value="PurM C-terminal domain-like"/>
    <property type="match status" value="1"/>
</dbReference>
<dbReference type="AlphaFoldDB" id="A0A1L7CXC4"/>
<comment type="caution">
    <text evidence="1">Lacks conserved residue(s) required for the propagation of feature annotation.</text>
</comment>
<dbReference type="NCBIfam" id="TIGR01379">
    <property type="entry name" value="thiL"/>
    <property type="match status" value="1"/>
</dbReference>
<feature type="binding site" evidence="1">
    <location>
        <position position="32"/>
    </location>
    <ligand>
        <name>Mg(2+)</name>
        <dbReference type="ChEBI" id="CHEBI:18420"/>
        <label>3</label>
    </ligand>
</feature>
<gene>
    <name evidence="1" type="primary">thiL</name>
    <name evidence="3" type="ORF">CSPHI_04795</name>
</gene>
<dbReference type="EC" id="2.7.4.16" evidence="1"/>
<evidence type="ECO:0000313" key="4">
    <source>
        <dbReference type="Proteomes" id="UP000185469"/>
    </source>
</evidence>
<feature type="binding site" evidence="1">
    <location>
        <position position="32"/>
    </location>
    <ligand>
        <name>Mg(2+)</name>
        <dbReference type="ChEBI" id="CHEBI:18420"/>
        <label>4</label>
    </ligand>
</feature>
<dbReference type="EMBL" id="CP009248">
    <property type="protein sequence ID" value="APT90470.1"/>
    <property type="molecule type" value="Genomic_DNA"/>
</dbReference>
<feature type="binding site" evidence="1">
    <location>
        <begin position="126"/>
        <end position="127"/>
    </location>
    <ligand>
        <name>ATP</name>
        <dbReference type="ChEBI" id="CHEBI:30616"/>
    </ligand>
</feature>
<comment type="miscellaneous">
    <text evidence="1">Reaction mechanism of ThiL seems to utilize a direct, inline transfer of the gamma-phosphate of ATP to TMP rather than a phosphorylated enzyme intermediate.</text>
</comment>
<dbReference type="GO" id="GO:0000287">
    <property type="term" value="F:magnesium ion binding"/>
    <property type="evidence" value="ECO:0007669"/>
    <property type="project" value="UniProtKB-UniRule"/>
</dbReference>
<dbReference type="PIRSF" id="PIRSF005303">
    <property type="entry name" value="Thiam_monoph_kin"/>
    <property type="match status" value="1"/>
</dbReference>
<dbReference type="InterPro" id="IPR006283">
    <property type="entry name" value="ThiL-like"/>
</dbReference>
<keyword evidence="1 3" id="KW-0418">Kinase</keyword>
<organism evidence="3 4">
    <name type="scientific">Corynebacterium sphenisci DSM 44792</name>
    <dbReference type="NCBI Taxonomy" id="1437874"/>
    <lineage>
        <taxon>Bacteria</taxon>
        <taxon>Bacillati</taxon>
        <taxon>Actinomycetota</taxon>
        <taxon>Actinomycetes</taxon>
        <taxon>Mycobacteriales</taxon>
        <taxon>Corynebacteriaceae</taxon>
        <taxon>Corynebacterium</taxon>
    </lineage>
</organism>
<dbReference type="InterPro" id="IPR016188">
    <property type="entry name" value="PurM-like_N"/>
</dbReference>
<dbReference type="GO" id="GO:0009228">
    <property type="term" value="P:thiamine biosynthetic process"/>
    <property type="evidence" value="ECO:0007669"/>
    <property type="project" value="UniProtKB-KW"/>
</dbReference>
<feature type="binding site" evidence="1">
    <location>
        <position position="79"/>
    </location>
    <ligand>
        <name>Mg(2+)</name>
        <dbReference type="ChEBI" id="CHEBI:18420"/>
        <label>2</label>
    </ligand>
</feature>
<feature type="binding site" evidence="1">
    <location>
        <position position="50"/>
    </location>
    <ligand>
        <name>Mg(2+)</name>
        <dbReference type="ChEBI" id="CHEBI:18420"/>
        <label>1</label>
    </ligand>
</feature>
<dbReference type="InterPro" id="IPR036676">
    <property type="entry name" value="PurM-like_C_sf"/>
</dbReference>
<dbReference type="KEGG" id="csph:CSPHI_04795"/>